<evidence type="ECO:0000313" key="10">
    <source>
        <dbReference type="Proteomes" id="UP000002770"/>
    </source>
</evidence>
<sequence length="287" mass="31813">MLNKSEGMTSNKALQKTKNLLGAKKAGHTGSLDPLATGMLPLCFGEATKICQFLLDADKCYETTGMLGIKTNTADSTGDVIAYAEAFSVSQSRLVEVLANYKGHIKQTPSMFSALKYKGMPLYRLAREGIEVERKAREIFIRDLQLNAFDGAQLSLTVACSKGTYIRNLIEDIGDELGVGAHVTRLHRLYTSGLDDLPMYTFDELERMSLAERIACLIPMDRAVDYLPQVVLVDDEILTIRQGRVVCKKLDVDGVNCVRLYDERVQFIGLGEFNANGDLRAKRLLAF</sequence>
<dbReference type="HAMAP" id="MF_01080">
    <property type="entry name" value="TruB_bact"/>
    <property type="match status" value="1"/>
</dbReference>
<evidence type="ECO:0000259" key="6">
    <source>
        <dbReference type="Pfam" id="PF01509"/>
    </source>
</evidence>
<dbReference type="SUPFAM" id="SSF88697">
    <property type="entry name" value="PUA domain-like"/>
    <property type="match status" value="1"/>
</dbReference>
<dbReference type="Gene3D" id="3.30.2350.10">
    <property type="entry name" value="Pseudouridine synthase"/>
    <property type="match status" value="1"/>
</dbReference>
<dbReference type="EMBL" id="JH413848">
    <property type="protein sequence ID" value="EHL29361.1"/>
    <property type="molecule type" value="Genomic_DNA"/>
</dbReference>
<dbReference type="GO" id="GO:0160148">
    <property type="term" value="F:tRNA pseudouridine(55) synthase activity"/>
    <property type="evidence" value="ECO:0007669"/>
    <property type="project" value="UniProtKB-EC"/>
</dbReference>
<dbReference type="SUPFAM" id="SSF55120">
    <property type="entry name" value="Pseudouridine synthase"/>
    <property type="match status" value="1"/>
</dbReference>
<evidence type="ECO:0000256" key="1">
    <source>
        <dbReference type="ARBA" id="ARBA00000385"/>
    </source>
</evidence>
<dbReference type="eggNOG" id="COG0130">
    <property type="taxonomic scope" value="Bacteria"/>
</dbReference>
<dbReference type="Pfam" id="PF09157">
    <property type="entry name" value="TruB-C_2"/>
    <property type="match status" value="1"/>
</dbReference>
<evidence type="ECO:0000259" key="8">
    <source>
        <dbReference type="Pfam" id="PF16198"/>
    </source>
</evidence>
<dbReference type="InterPro" id="IPR015947">
    <property type="entry name" value="PUA-like_sf"/>
</dbReference>
<evidence type="ECO:0000256" key="2">
    <source>
        <dbReference type="ARBA" id="ARBA00005642"/>
    </source>
</evidence>
<comment type="similarity">
    <text evidence="2 5">Belongs to the pseudouridine synthase TruB family. Type 1 subfamily.</text>
</comment>
<reference evidence="9 10" key="1">
    <citation type="journal article" date="2011" name="BMC Genomics">
        <title>Insight into cross-talk between intra-amoebal pathogens.</title>
        <authorList>
            <person name="Gimenez G."/>
            <person name="Bertelli C."/>
            <person name="Moliner C."/>
            <person name="Robert C."/>
            <person name="Raoult D."/>
            <person name="Fournier P.E."/>
            <person name="Greub G."/>
        </authorList>
    </citation>
    <scope>NUCLEOTIDE SEQUENCE [LARGE SCALE GENOMIC DNA]</scope>
    <source>
        <strain evidence="9 10">LLAP12</strain>
    </source>
</reference>
<dbReference type="CDD" id="cd21152">
    <property type="entry name" value="PUA_TruB_bacterial"/>
    <property type="match status" value="1"/>
</dbReference>
<dbReference type="AlphaFoldDB" id="G9EU10"/>
<dbReference type="InterPro" id="IPR032819">
    <property type="entry name" value="TruB_C"/>
</dbReference>
<dbReference type="HOGENOM" id="CLU_032087_0_3_6"/>
<dbReference type="InterPro" id="IPR036974">
    <property type="entry name" value="PUA_sf"/>
</dbReference>
<dbReference type="STRING" id="658187.LDG_8799"/>
<dbReference type="GO" id="GO:0031119">
    <property type="term" value="P:tRNA pseudouridine synthesis"/>
    <property type="evidence" value="ECO:0007669"/>
    <property type="project" value="UniProtKB-UniRule"/>
</dbReference>
<evidence type="ECO:0000256" key="4">
    <source>
        <dbReference type="ARBA" id="ARBA00023235"/>
    </source>
</evidence>
<feature type="domain" description="Pseudouridine synthase II N-terminal" evidence="6">
    <location>
        <begin position="18"/>
        <end position="166"/>
    </location>
</feature>
<feature type="domain" description="tRNA pseudouridine synthase II TruB subfamily 1 C-terminal" evidence="7">
    <location>
        <begin position="228"/>
        <end position="285"/>
    </location>
</feature>
<organism evidence="9 10">
    <name type="scientific">Legionella drancourtii LLAP12</name>
    <dbReference type="NCBI Taxonomy" id="658187"/>
    <lineage>
        <taxon>Bacteria</taxon>
        <taxon>Pseudomonadati</taxon>
        <taxon>Pseudomonadota</taxon>
        <taxon>Gammaproteobacteria</taxon>
        <taxon>Legionellales</taxon>
        <taxon>Legionellaceae</taxon>
        <taxon>Legionella</taxon>
    </lineage>
</organism>
<dbReference type="Proteomes" id="UP000002770">
    <property type="component" value="Unassembled WGS sequence"/>
</dbReference>
<dbReference type="InParanoid" id="G9EU10"/>
<evidence type="ECO:0000256" key="5">
    <source>
        <dbReference type="HAMAP-Rule" id="MF_01080"/>
    </source>
</evidence>
<gene>
    <name evidence="5" type="primary">truB</name>
    <name evidence="9" type="ORF">LDG_8799</name>
</gene>
<evidence type="ECO:0000313" key="9">
    <source>
        <dbReference type="EMBL" id="EHL29361.1"/>
    </source>
</evidence>
<dbReference type="FunCoup" id="G9EU10">
    <property type="interactions" value="487"/>
</dbReference>
<keyword evidence="10" id="KW-1185">Reference proteome</keyword>
<accession>G9EU10</accession>
<dbReference type="EC" id="5.4.99.25" evidence="5"/>
<keyword evidence="4 5" id="KW-0413">Isomerase</keyword>
<dbReference type="InterPro" id="IPR002501">
    <property type="entry name" value="PsdUridine_synth_N"/>
</dbReference>
<feature type="active site" description="Nucleophile" evidence="5">
    <location>
        <position position="33"/>
    </location>
</feature>
<dbReference type="Pfam" id="PF16198">
    <property type="entry name" value="TruB_C_2"/>
    <property type="match status" value="1"/>
</dbReference>
<dbReference type="Pfam" id="PF01509">
    <property type="entry name" value="TruB_N"/>
    <property type="match status" value="1"/>
</dbReference>
<comment type="catalytic activity">
    <reaction evidence="1 5">
        <text>uridine(55) in tRNA = pseudouridine(55) in tRNA</text>
        <dbReference type="Rhea" id="RHEA:42532"/>
        <dbReference type="Rhea" id="RHEA-COMP:10101"/>
        <dbReference type="Rhea" id="RHEA-COMP:10102"/>
        <dbReference type="ChEBI" id="CHEBI:65314"/>
        <dbReference type="ChEBI" id="CHEBI:65315"/>
        <dbReference type="EC" id="5.4.99.25"/>
    </reaction>
</comment>
<dbReference type="GO" id="GO:0003723">
    <property type="term" value="F:RNA binding"/>
    <property type="evidence" value="ECO:0007669"/>
    <property type="project" value="InterPro"/>
</dbReference>
<name>G9EU10_9GAMM</name>
<evidence type="ECO:0000259" key="7">
    <source>
        <dbReference type="Pfam" id="PF09157"/>
    </source>
</evidence>
<dbReference type="InterPro" id="IPR015240">
    <property type="entry name" value="tRNA_sdUridine_synth_fam1_C"/>
</dbReference>
<feature type="domain" description="tRNA pseudouridylate synthase B C-terminal" evidence="8">
    <location>
        <begin position="167"/>
        <end position="224"/>
    </location>
</feature>
<comment type="function">
    <text evidence="5">Responsible for synthesis of pseudouridine from uracil-55 in the psi GC loop of transfer RNAs.</text>
</comment>
<dbReference type="Gene3D" id="2.30.130.10">
    <property type="entry name" value="PUA domain"/>
    <property type="match status" value="1"/>
</dbReference>
<dbReference type="GO" id="GO:1990481">
    <property type="term" value="P:mRNA pseudouridine synthesis"/>
    <property type="evidence" value="ECO:0007669"/>
    <property type="project" value="TreeGrafter"/>
</dbReference>
<evidence type="ECO:0000256" key="3">
    <source>
        <dbReference type="ARBA" id="ARBA00022694"/>
    </source>
</evidence>
<dbReference type="PANTHER" id="PTHR13767">
    <property type="entry name" value="TRNA-PSEUDOURIDINE SYNTHASE"/>
    <property type="match status" value="1"/>
</dbReference>
<protein>
    <recommendedName>
        <fullName evidence="5">tRNA pseudouridine synthase B</fullName>
        <ecNumber evidence="5">5.4.99.25</ecNumber>
    </recommendedName>
    <alternativeName>
        <fullName evidence="5">tRNA pseudouridine(55) synthase</fullName>
        <shortName evidence="5">Psi55 synthase</shortName>
    </alternativeName>
    <alternativeName>
        <fullName evidence="5">tRNA pseudouridylate synthase</fullName>
    </alternativeName>
    <alternativeName>
        <fullName evidence="5">tRNA-uridine isomerase</fullName>
    </alternativeName>
</protein>
<dbReference type="InterPro" id="IPR014780">
    <property type="entry name" value="tRNA_psdUridine_synth_TruB"/>
</dbReference>
<proteinExistence type="inferred from homology"/>
<dbReference type="CDD" id="cd02573">
    <property type="entry name" value="PseudoU_synth_EcTruB"/>
    <property type="match status" value="1"/>
</dbReference>
<keyword evidence="3 5" id="KW-0819">tRNA processing</keyword>
<dbReference type="InterPro" id="IPR020103">
    <property type="entry name" value="PsdUridine_synth_cat_dom_sf"/>
</dbReference>
<dbReference type="PANTHER" id="PTHR13767:SF2">
    <property type="entry name" value="PSEUDOURIDYLATE SYNTHASE TRUB1"/>
    <property type="match status" value="1"/>
</dbReference>
<dbReference type="NCBIfam" id="TIGR00431">
    <property type="entry name" value="TruB"/>
    <property type="match status" value="1"/>
</dbReference>